<dbReference type="EMBL" id="CP047593">
    <property type="protein sequence ID" value="QHI70650.1"/>
    <property type="molecule type" value="Genomic_DNA"/>
</dbReference>
<evidence type="ECO:0000256" key="2">
    <source>
        <dbReference type="ARBA" id="ARBA00022679"/>
    </source>
</evidence>
<evidence type="ECO:0000313" key="13">
    <source>
        <dbReference type="Proteomes" id="UP000464954"/>
    </source>
</evidence>
<comment type="catalytic activity">
    <reaction evidence="8 9">
        <text>S-sulfanyl-L-cysteinyl-[protein] + uridine(34) in tRNA + AH2 + ATP = 2-thiouridine(34) in tRNA + L-cysteinyl-[protein] + A + AMP + diphosphate + H(+)</text>
        <dbReference type="Rhea" id="RHEA:47032"/>
        <dbReference type="Rhea" id="RHEA-COMP:10131"/>
        <dbReference type="Rhea" id="RHEA-COMP:11726"/>
        <dbReference type="Rhea" id="RHEA-COMP:11727"/>
        <dbReference type="Rhea" id="RHEA-COMP:11728"/>
        <dbReference type="ChEBI" id="CHEBI:13193"/>
        <dbReference type="ChEBI" id="CHEBI:15378"/>
        <dbReference type="ChEBI" id="CHEBI:17499"/>
        <dbReference type="ChEBI" id="CHEBI:29950"/>
        <dbReference type="ChEBI" id="CHEBI:30616"/>
        <dbReference type="ChEBI" id="CHEBI:33019"/>
        <dbReference type="ChEBI" id="CHEBI:61963"/>
        <dbReference type="ChEBI" id="CHEBI:65315"/>
        <dbReference type="ChEBI" id="CHEBI:87170"/>
        <dbReference type="ChEBI" id="CHEBI:456215"/>
        <dbReference type="EC" id="2.8.1.13"/>
    </reaction>
</comment>
<feature type="site" description="Interaction with tRNA" evidence="9">
    <location>
        <position position="121"/>
    </location>
</feature>
<comment type="function">
    <text evidence="9">Catalyzes the 2-thiolation of uridine at the wobble position (U34) of tRNA, leading to the formation of s(2)U34.</text>
</comment>
<dbReference type="KEGG" id="taer:GT409_14770"/>
<feature type="domain" description="tRNA-specific 2-thiouridylase MnmA-like C-terminal" evidence="10">
    <location>
        <begin position="302"/>
        <end position="360"/>
    </location>
</feature>
<dbReference type="GO" id="GO:0103016">
    <property type="term" value="F:tRNA-uridine 2-sulfurtransferase activity"/>
    <property type="evidence" value="ECO:0007669"/>
    <property type="project" value="UniProtKB-EC"/>
</dbReference>
<feature type="region of interest" description="Interaction with tRNA" evidence="9">
    <location>
        <begin position="142"/>
        <end position="144"/>
    </location>
</feature>
<evidence type="ECO:0000256" key="7">
    <source>
        <dbReference type="ARBA" id="ARBA00023157"/>
    </source>
</evidence>
<evidence type="ECO:0000256" key="5">
    <source>
        <dbReference type="ARBA" id="ARBA00022840"/>
    </source>
</evidence>
<dbReference type="NCBIfam" id="TIGR00420">
    <property type="entry name" value="trmU"/>
    <property type="match status" value="1"/>
</dbReference>
<dbReference type="PANTHER" id="PTHR11933">
    <property type="entry name" value="TRNA 5-METHYLAMINOMETHYL-2-THIOURIDYLATE -METHYLTRANSFERASE"/>
    <property type="match status" value="1"/>
</dbReference>
<feature type="domain" description="tRNA-specific 2-thiouridylase MnmA-like central" evidence="11">
    <location>
        <begin position="201"/>
        <end position="263"/>
    </location>
</feature>
<dbReference type="InterPro" id="IPR014729">
    <property type="entry name" value="Rossmann-like_a/b/a_fold"/>
</dbReference>
<dbReference type="Gene3D" id="3.40.50.620">
    <property type="entry name" value="HUPs"/>
    <property type="match status" value="1"/>
</dbReference>
<name>A0A6P1M7T4_9BACT</name>
<dbReference type="SUPFAM" id="SSF52402">
    <property type="entry name" value="Adenine nucleotide alpha hydrolases-like"/>
    <property type="match status" value="1"/>
</dbReference>
<keyword evidence="2 9" id="KW-0808">Transferase</keyword>
<dbReference type="AlphaFoldDB" id="A0A6P1M7T4"/>
<evidence type="ECO:0000256" key="8">
    <source>
        <dbReference type="ARBA" id="ARBA00051542"/>
    </source>
</evidence>
<dbReference type="NCBIfam" id="NF001138">
    <property type="entry name" value="PRK00143.1"/>
    <property type="match status" value="1"/>
</dbReference>
<dbReference type="Gene3D" id="2.40.30.10">
    <property type="entry name" value="Translation factors"/>
    <property type="match status" value="1"/>
</dbReference>
<dbReference type="EC" id="2.8.1.13" evidence="9"/>
<evidence type="ECO:0000256" key="6">
    <source>
        <dbReference type="ARBA" id="ARBA00022884"/>
    </source>
</evidence>
<feature type="binding site" evidence="9">
    <location>
        <position position="120"/>
    </location>
    <ligand>
        <name>ATP</name>
        <dbReference type="ChEBI" id="CHEBI:30616"/>
    </ligand>
</feature>
<dbReference type="GO" id="GO:0000049">
    <property type="term" value="F:tRNA binding"/>
    <property type="evidence" value="ECO:0007669"/>
    <property type="project" value="UniProtKB-KW"/>
</dbReference>
<dbReference type="PANTHER" id="PTHR11933:SF5">
    <property type="entry name" value="MITOCHONDRIAL TRNA-SPECIFIC 2-THIOURIDYLASE 1"/>
    <property type="match status" value="1"/>
</dbReference>
<dbReference type="InterPro" id="IPR046885">
    <property type="entry name" value="MnmA-like_C"/>
</dbReference>
<dbReference type="InterPro" id="IPR046884">
    <property type="entry name" value="MnmA-like_central"/>
</dbReference>
<dbReference type="GO" id="GO:0002143">
    <property type="term" value="P:tRNA wobble position uridine thiolation"/>
    <property type="evidence" value="ECO:0007669"/>
    <property type="project" value="TreeGrafter"/>
</dbReference>
<evidence type="ECO:0000259" key="11">
    <source>
        <dbReference type="Pfam" id="PF20259"/>
    </source>
</evidence>
<keyword evidence="1 9" id="KW-0820">tRNA-binding</keyword>
<gene>
    <name evidence="9 12" type="primary">mnmA</name>
    <name evidence="12" type="ORF">GT409_14770</name>
</gene>
<evidence type="ECO:0000256" key="1">
    <source>
        <dbReference type="ARBA" id="ARBA00022555"/>
    </source>
</evidence>
<organism evidence="12 13">
    <name type="scientific">Tichowtungia aerotolerans</name>
    <dbReference type="NCBI Taxonomy" id="2697043"/>
    <lineage>
        <taxon>Bacteria</taxon>
        <taxon>Pseudomonadati</taxon>
        <taxon>Kiritimatiellota</taxon>
        <taxon>Tichowtungiia</taxon>
        <taxon>Tichowtungiales</taxon>
        <taxon>Tichowtungiaceae</taxon>
        <taxon>Tichowtungia</taxon>
    </lineage>
</organism>
<sequence length="364" mass="40026">MKKRVAVGMSGGTDSSVVAALLAEQGWEVIGLTAHMWKEGSRCCSLEDVTRAKKVCAALGIRHYVVNAQDRFEERVVSSFAGEYAAGRTPSPCISCNQFIKFGFLLDRAVQLDCQMLATGHYAQVEELDGQYHLRRAIDPKKDQAYFLHRLSQKQLAHILFPLGGWTKDKVKQWSTDHNLPVVPRGESQDLCFVEAGRYAEFVETRIPEIKKKGEVLDDQGNVLAEHEGIHRFTVGQRGGTGVATGERVYVSDINADDNSITLAPREKVMKSSCVVTDAHWISGVFPNLGNSLHEGADNLPDIGKFTVQSRYGHRGAAAAIEKISDSEFRVLFDEPQFALTPGQAAVVFSDTECLGGGWILNAE</sequence>
<dbReference type="Gene3D" id="2.30.30.280">
    <property type="entry name" value="Adenine nucleotide alpha hydrolases-like domains"/>
    <property type="match status" value="1"/>
</dbReference>
<dbReference type="GO" id="GO:0005524">
    <property type="term" value="F:ATP binding"/>
    <property type="evidence" value="ECO:0007669"/>
    <property type="project" value="UniProtKB-KW"/>
</dbReference>
<feature type="site" description="Interaction with tRNA" evidence="9">
    <location>
        <position position="344"/>
    </location>
</feature>
<feature type="active site" description="Cysteine persulfide intermediate" evidence="9">
    <location>
        <position position="192"/>
    </location>
</feature>
<feature type="active site" description="Nucleophile" evidence="9">
    <location>
        <position position="96"/>
    </location>
</feature>
<dbReference type="RefSeq" id="WP_160629824.1">
    <property type="nucleotide sequence ID" value="NZ_CP047593.1"/>
</dbReference>
<dbReference type="Proteomes" id="UP000464954">
    <property type="component" value="Chromosome"/>
</dbReference>
<comment type="caution">
    <text evidence="9">Lacks conserved residue(s) required for the propagation of feature annotation.</text>
</comment>
<dbReference type="InterPro" id="IPR023382">
    <property type="entry name" value="MnmA-like_central_sf"/>
</dbReference>
<dbReference type="Pfam" id="PF20258">
    <property type="entry name" value="tRNA_Me_trans_C"/>
    <property type="match status" value="1"/>
</dbReference>
<comment type="similarity">
    <text evidence="9">Belongs to the MnmA/TRMU family.</text>
</comment>
<feature type="region of interest" description="Interaction with tRNA" evidence="9">
    <location>
        <begin position="311"/>
        <end position="312"/>
    </location>
</feature>
<accession>A0A6P1M7T4</accession>
<keyword evidence="7" id="KW-1015">Disulfide bond</keyword>
<protein>
    <recommendedName>
        <fullName evidence="9">tRNA-specific 2-thiouridylase MnmA</fullName>
        <ecNumber evidence="9">2.8.1.13</ecNumber>
    </recommendedName>
</protein>
<keyword evidence="5 9" id="KW-0067">ATP-binding</keyword>
<dbReference type="Pfam" id="PF20259">
    <property type="entry name" value="tRNA_Me_trans_M"/>
    <property type="match status" value="1"/>
</dbReference>
<comment type="subcellular location">
    <subcellularLocation>
        <location evidence="9">Cytoplasm</location>
    </subcellularLocation>
</comment>
<dbReference type="Pfam" id="PF03054">
    <property type="entry name" value="tRNA_Me_trans"/>
    <property type="match status" value="1"/>
</dbReference>
<keyword evidence="3 9" id="KW-0819">tRNA processing</keyword>
<proteinExistence type="inferred from homology"/>
<evidence type="ECO:0000256" key="4">
    <source>
        <dbReference type="ARBA" id="ARBA00022741"/>
    </source>
</evidence>
<keyword evidence="6 9" id="KW-0694">RNA-binding</keyword>
<keyword evidence="13" id="KW-1185">Reference proteome</keyword>
<evidence type="ECO:0000256" key="9">
    <source>
        <dbReference type="HAMAP-Rule" id="MF_00144"/>
    </source>
</evidence>
<evidence type="ECO:0000256" key="3">
    <source>
        <dbReference type="ARBA" id="ARBA00022694"/>
    </source>
</evidence>
<keyword evidence="9" id="KW-0963">Cytoplasm</keyword>
<dbReference type="InterPro" id="IPR004506">
    <property type="entry name" value="MnmA-like"/>
</dbReference>
<keyword evidence="4 9" id="KW-0547">Nucleotide-binding</keyword>
<dbReference type="GO" id="GO:0005737">
    <property type="term" value="C:cytoplasm"/>
    <property type="evidence" value="ECO:0007669"/>
    <property type="project" value="UniProtKB-SubCell"/>
</dbReference>
<dbReference type="HAMAP" id="MF_00144">
    <property type="entry name" value="tRNA_thiouridyl_MnmA"/>
    <property type="match status" value="1"/>
</dbReference>
<feature type="binding site" evidence="9">
    <location>
        <begin position="8"/>
        <end position="15"/>
    </location>
    <ligand>
        <name>ATP</name>
        <dbReference type="ChEBI" id="CHEBI:30616"/>
    </ligand>
</feature>
<reference evidence="12 13" key="1">
    <citation type="submission" date="2020-01" db="EMBL/GenBank/DDBJ databases">
        <title>Ponticoccus aerotolerans gen. nov., sp. nov., an anaerobic bacterium and proposal of Ponticoccusceae fam. nov., Ponticoccusles ord. nov. and Ponticoccuse classis nov. in the phylum Kiritimatiellaeota.</title>
        <authorList>
            <person name="Zhou L.Y."/>
            <person name="Du Z.J."/>
        </authorList>
    </citation>
    <scope>NUCLEOTIDE SEQUENCE [LARGE SCALE GENOMIC DNA]</scope>
    <source>
        <strain evidence="12 13">S-5007</strain>
    </source>
</reference>
<evidence type="ECO:0000313" key="12">
    <source>
        <dbReference type="EMBL" id="QHI70650.1"/>
    </source>
</evidence>
<evidence type="ECO:0000259" key="10">
    <source>
        <dbReference type="Pfam" id="PF20258"/>
    </source>
</evidence>
<dbReference type="CDD" id="cd01998">
    <property type="entry name" value="MnmA_TRMU-like"/>
    <property type="match status" value="1"/>
</dbReference>